<name>A0A511N5F7_DEIC1</name>
<dbReference type="AlphaFoldDB" id="A0A511N5F7"/>
<reference evidence="1 2" key="1">
    <citation type="submission" date="2019-07" db="EMBL/GenBank/DDBJ databases">
        <title>Whole genome shotgun sequence of Deinococcus cellulosilyticus NBRC 106333.</title>
        <authorList>
            <person name="Hosoyama A."/>
            <person name="Uohara A."/>
            <person name="Ohji S."/>
            <person name="Ichikawa N."/>
        </authorList>
    </citation>
    <scope>NUCLEOTIDE SEQUENCE [LARGE SCALE GENOMIC DNA]</scope>
    <source>
        <strain evidence="1 2">NBRC 106333</strain>
    </source>
</reference>
<gene>
    <name evidence="1" type="ORF">DC3_33530</name>
</gene>
<dbReference type="EMBL" id="BJXB01000015">
    <property type="protein sequence ID" value="GEM47718.1"/>
    <property type="molecule type" value="Genomic_DNA"/>
</dbReference>
<dbReference type="RefSeq" id="WP_146886198.1">
    <property type="nucleotide sequence ID" value="NZ_BJXB01000015.1"/>
</dbReference>
<dbReference type="Proteomes" id="UP000321306">
    <property type="component" value="Unassembled WGS sequence"/>
</dbReference>
<comment type="caution">
    <text evidence="1">The sequence shown here is derived from an EMBL/GenBank/DDBJ whole genome shotgun (WGS) entry which is preliminary data.</text>
</comment>
<evidence type="ECO:0000313" key="2">
    <source>
        <dbReference type="Proteomes" id="UP000321306"/>
    </source>
</evidence>
<dbReference type="OrthoDB" id="153774at2"/>
<proteinExistence type="predicted"/>
<keyword evidence="2" id="KW-1185">Reference proteome</keyword>
<organism evidence="1 2">
    <name type="scientific">Deinococcus cellulosilyticus (strain DSM 18568 / NBRC 106333 / KACC 11606 / 5516J-15)</name>
    <dbReference type="NCBI Taxonomy" id="1223518"/>
    <lineage>
        <taxon>Bacteria</taxon>
        <taxon>Thermotogati</taxon>
        <taxon>Deinococcota</taxon>
        <taxon>Deinococci</taxon>
        <taxon>Deinococcales</taxon>
        <taxon>Deinococcaceae</taxon>
        <taxon>Deinococcus</taxon>
    </lineage>
</organism>
<evidence type="ECO:0000313" key="1">
    <source>
        <dbReference type="EMBL" id="GEM47718.1"/>
    </source>
</evidence>
<protein>
    <submittedName>
        <fullName evidence="1">Uncharacterized protein</fullName>
    </submittedName>
</protein>
<accession>A0A511N5F7</accession>
<sequence>MATDIHFLVQIQNAQGWEIIWKLVPREAYLNVSMAGSMGELGEWICEPFYDTRNYDLFNMLAHVRQENYELLVEPRGIPQDLHWAEPDFLQVQYPEGCTNRWGEREGFLIGEHTFSWVTLQELIEYFEFYPEYQEPAADFYSEVIPELITVASKHDLTYDQLRCVFGFDS</sequence>